<name>A0ACC1PVG9_9APHY</name>
<accession>A0ACC1PVG9</accession>
<keyword evidence="2" id="KW-1185">Reference proteome</keyword>
<sequence length="924" mass="104293">MAHDLDLPRTYGLEPVLAWDRNRTHVKQSREYVLGPMPPASFIDEFLPVVSSDRGSLLSSRKAFAAVPRCADTPAHVYEPLASALNRCTKYKARCPGYAFEKTIERSRRPERLGYAKPHICCFTSENVDVVRRADKVSRIEFGYAELFIQVAASPLTDYFVDPEPYADVPTLIAHQFTRTFDDDQAYDQAERAWGLHIAFATEVFARQHRTFLFTVSVFGTFARLYRWDRSGCVISAAFDIHEHSDIFSEFFWRFSQLSDAERGHDLTVQMSTETEETLFGETVRAYVALQLEASGEELDKALSAHYQPGHVTKVAVHPVGAGGRETRDLLVSRPVVSPLHLDGRCTRGFWAVDVKTAKVMFLKDTWRTPSQSETEGDVVGRLNVLGVRNIPTVAYNGDVVDDIVPAHASTAGFQETRTNLYITEPWSRCIDGKDVYVSKRRHCRLVMGTVGYSIKTLRGTEELLYSTYDVFLAMKDAFEKGSRLHRDPSAGNIILVKEPDRPIRRGYLIDWDASDAVDETGVALNGGRVGTWLFMSIRLLDGRDADIKHTFPDDMESLLYVVFHCALCYLPHSLSDRDLTTIHFEFFERVLRLRGLVGGGSVKLGNALDRGITKEITWGSASFAEWLNTVMDYHHPPSTSLYAYNDKWNAATLEAFWSQFLETHELERDNRVVHRISKVSRYDRNSPDTPTPPLPSPISEPKRGRAESSPDIEDARAVKRDRFGDEPEPEPVDNALSPSSRCSVAGLSDFAILIGEFGSSTTALDHLLACYSDKVLQVNSEAAIITASTYLRTSTMAVQPFKLQDRLADVADFLDRAGHNPRRRLLTRDGEHTLFRRSTKLGTLSERCVQAASRSAPREYLRLAFPRWVSVSPIIMSGLPDSRPFRNTPRMRGSPTERRGRSNQHQHQHQLAYGTRAAHRPWY</sequence>
<dbReference type="Proteomes" id="UP001144978">
    <property type="component" value="Unassembled WGS sequence"/>
</dbReference>
<gene>
    <name evidence="1" type="ORF">NUW54_g5323</name>
</gene>
<proteinExistence type="predicted"/>
<evidence type="ECO:0000313" key="1">
    <source>
        <dbReference type="EMBL" id="KAJ3003396.1"/>
    </source>
</evidence>
<dbReference type="EMBL" id="JANSHE010001298">
    <property type="protein sequence ID" value="KAJ3003396.1"/>
    <property type="molecule type" value="Genomic_DNA"/>
</dbReference>
<reference evidence="1" key="1">
    <citation type="submission" date="2022-08" db="EMBL/GenBank/DDBJ databases">
        <title>Genome Sequence of Pycnoporus sanguineus.</title>
        <authorList>
            <person name="Buettner E."/>
        </authorList>
    </citation>
    <scope>NUCLEOTIDE SEQUENCE</scope>
    <source>
        <strain evidence="1">CG-C14</strain>
    </source>
</reference>
<protein>
    <submittedName>
        <fullName evidence="1">Uncharacterized protein</fullName>
    </submittedName>
</protein>
<organism evidence="1 2">
    <name type="scientific">Trametes sanguinea</name>
    <dbReference type="NCBI Taxonomy" id="158606"/>
    <lineage>
        <taxon>Eukaryota</taxon>
        <taxon>Fungi</taxon>
        <taxon>Dikarya</taxon>
        <taxon>Basidiomycota</taxon>
        <taxon>Agaricomycotina</taxon>
        <taxon>Agaricomycetes</taxon>
        <taxon>Polyporales</taxon>
        <taxon>Polyporaceae</taxon>
        <taxon>Trametes</taxon>
    </lineage>
</organism>
<comment type="caution">
    <text evidence="1">The sequence shown here is derived from an EMBL/GenBank/DDBJ whole genome shotgun (WGS) entry which is preliminary data.</text>
</comment>
<evidence type="ECO:0000313" key="2">
    <source>
        <dbReference type="Proteomes" id="UP001144978"/>
    </source>
</evidence>